<feature type="domain" description="Catalase core" evidence="11">
    <location>
        <begin position="90"/>
        <end position="460"/>
    </location>
</feature>
<dbReference type="PANTHER" id="PTHR11465:SF9">
    <property type="entry name" value="CATALASE"/>
    <property type="match status" value="1"/>
</dbReference>
<dbReference type="InterPro" id="IPR010582">
    <property type="entry name" value="Catalase_immune_responsive"/>
</dbReference>
<keyword evidence="7" id="KW-0376">Hydrogen peroxide</keyword>
<proteinExistence type="inferred from homology"/>
<feature type="binding site" description="axial binding residue" evidence="9">
    <location>
        <position position="407"/>
    </location>
    <ligand>
        <name>heme</name>
        <dbReference type="ChEBI" id="CHEBI:30413"/>
    </ligand>
    <ligandPart>
        <name>Fe</name>
        <dbReference type="ChEBI" id="CHEBI:18248"/>
    </ligandPart>
</feature>
<dbReference type="STRING" id="5627.A0A1C7MHA7"/>
<dbReference type="OrthoDB" id="6880011at2759"/>
<dbReference type="GO" id="GO:0042542">
    <property type="term" value="P:response to hydrogen peroxide"/>
    <property type="evidence" value="ECO:0007669"/>
    <property type="project" value="TreeGrafter"/>
</dbReference>
<dbReference type="PANTHER" id="PTHR11465">
    <property type="entry name" value="CATALASE"/>
    <property type="match status" value="1"/>
</dbReference>
<dbReference type="PRINTS" id="PR00067">
    <property type="entry name" value="CATALASE"/>
</dbReference>
<dbReference type="GO" id="GO:0005739">
    <property type="term" value="C:mitochondrion"/>
    <property type="evidence" value="ECO:0007669"/>
    <property type="project" value="TreeGrafter"/>
</dbReference>
<keyword evidence="4 9" id="KW-0479">Metal-binding</keyword>
<dbReference type="GO" id="GO:0004096">
    <property type="term" value="F:catalase activity"/>
    <property type="evidence" value="ECO:0007669"/>
    <property type="project" value="UniProtKB-EC"/>
</dbReference>
<keyword evidence="5" id="KW-0560">Oxidoreductase</keyword>
<dbReference type="Gene3D" id="2.40.180.10">
    <property type="entry name" value="Catalase core domain"/>
    <property type="match status" value="1"/>
</dbReference>
<keyword evidence="13" id="KW-1185">Reference proteome</keyword>
<dbReference type="PROSITE" id="PS00438">
    <property type="entry name" value="CATALASE_2"/>
    <property type="match status" value="1"/>
</dbReference>
<name>A0A1C7MHA7_GRIFR</name>
<dbReference type="InterPro" id="IPR024708">
    <property type="entry name" value="Catalase_AS"/>
</dbReference>
<dbReference type="InterPro" id="IPR024711">
    <property type="entry name" value="Catalase_clade1/3"/>
</dbReference>
<evidence type="ECO:0000256" key="6">
    <source>
        <dbReference type="ARBA" id="ARBA00023004"/>
    </source>
</evidence>
<evidence type="ECO:0000256" key="3">
    <source>
        <dbReference type="ARBA" id="ARBA00022617"/>
    </source>
</evidence>
<feature type="active site" evidence="8">
    <location>
        <position position="137"/>
    </location>
</feature>
<keyword evidence="10" id="KW-1133">Transmembrane helix</keyword>
<feature type="active site" evidence="8">
    <location>
        <position position="212"/>
    </location>
</feature>
<dbReference type="SMART" id="SM01060">
    <property type="entry name" value="Catalase"/>
    <property type="match status" value="1"/>
</dbReference>
<reference evidence="12 13" key="1">
    <citation type="submission" date="2016-03" db="EMBL/GenBank/DDBJ databases">
        <title>Whole genome sequencing of Grifola frondosa 9006-11.</title>
        <authorList>
            <person name="Min B."/>
            <person name="Park H."/>
            <person name="Kim J.-G."/>
            <person name="Cho H."/>
            <person name="Oh Y.-L."/>
            <person name="Kong W.-S."/>
            <person name="Choi I.-G."/>
        </authorList>
    </citation>
    <scope>NUCLEOTIDE SEQUENCE [LARGE SCALE GENOMIC DNA]</scope>
    <source>
        <strain evidence="12 13">9006-11</strain>
    </source>
</reference>
<evidence type="ECO:0000313" key="12">
    <source>
        <dbReference type="EMBL" id="OBZ76293.1"/>
    </source>
</evidence>
<protein>
    <submittedName>
        <fullName evidence="12">Catalase</fullName>
    </submittedName>
</protein>
<comment type="cofactor">
    <cofactor evidence="9">
        <name>heme</name>
        <dbReference type="ChEBI" id="CHEBI:30413"/>
    </cofactor>
</comment>
<keyword evidence="2" id="KW-0575">Peroxidase</keyword>
<evidence type="ECO:0000259" key="11">
    <source>
        <dbReference type="SMART" id="SM01060"/>
    </source>
</evidence>
<dbReference type="InterPro" id="IPR011614">
    <property type="entry name" value="Catalase_core"/>
</dbReference>
<keyword evidence="10" id="KW-0812">Transmembrane</keyword>
<dbReference type="Proteomes" id="UP000092993">
    <property type="component" value="Unassembled WGS sequence"/>
</dbReference>
<evidence type="ECO:0000256" key="1">
    <source>
        <dbReference type="ARBA" id="ARBA00005329"/>
    </source>
</evidence>
<gene>
    <name evidence="12" type="primary">cta1_0</name>
    <name evidence="12" type="ORF">A0H81_03049</name>
</gene>
<dbReference type="Pfam" id="PF00199">
    <property type="entry name" value="Catalase"/>
    <property type="match status" value="1"/>
</dbReference>
<dbReference type="InterPro" id="IPR018028">
    <property type="entry name" value="Catalase"/>
</dbReference>
<dbReference type="InterPro" id="IPR020835">
    <property type="entry name" value="Catalase_sf"/>
</dbReference>
<evidence type="ECO:0000313" key="13">
    <source>
        <dbReference type="Proteomes" id="UP000092993"/>
    </source>
</evidence>
<comment type="caution">
    <text evidence="12">The sequence shown here is derived from an EMBL/GenBank/DDBJ whole genome shotgun (WGS) entry which is preliminary data.</text>
</comment>
<dbReference type="AlphaFoldDB" id="A0A1C7MHA7"/>
<dbReference type="GO" id="GO:0005777">
    <property type="term" value="C:peroxisome"/>
    <property type="evidence" value="ECO:0007669"/>
    <property type="project" value="TreeGrafter"/>
</dbReference>
<dbReference type="GO" id="GO:0020037">
    <property type="term" value="F:heme binding"/>
    <property type="evidence" value="ECO:0007669"/>
    <property type="project" value="InterPro"/>
</dbReference>
<evidence type="ECO:0000256" key="7">
    <source>
        <dbReference type="ARBA" id="ARBA00023324"/>
    </source>
</evidence>
<dbReference type="SUPFAM" id="SSF56634">
    <property type="entry name" value="Heme-dependent catalase-like"/>
    <property type="match status" value="1"/>
</dbReference>
<evidence type="ECO:0000256" key="10">
    <source>
        <dbReference type="SAM" id="Phobius"/>
    </source>
</evidence>
<dbReference type="GO" id="GO:0042744">
    <property type="term" value="P:hydrogen peroxide catabolic process"/>
    <property type="evidence" value="ECO:0007669"/>
    <property type="project" value="UniProtKB-KW"/>
</dbReference>
<feature type="transmembrane region" description="Helical" evidence="10">
    <location>
        <begin position="20"/>
        <end position="44"/>
    </location>
</feature>
<dbReference type="EMBL" id="LUGG01000003">
    <property type="protein sequence ID" value="OBZ76293.1"/>
    <property type="molecule type" value="Genomic_DNA"/>
</dbReference>
<keyword evidence="10" id="KW-0472">Membrane</keyword>
<dbReference type="GO" id="GO:0046872">
    <property type="term" value="F:metal ion binding"/>
    <property type="evidence" value="ECO:0007669"/>
    <property type="project" value="UniProtKB-KW"/>
</dbReference>
<dbReference type="Pfam" id="PF06628">
    <property type="entry name" value="Catalase-rel"/>
    <property type="match status" value="1"/>
</dbReference>
<dbReference type="PROSITE" id="PS51402">
    <property type="entry name" value="CATALASE_3"/>
    <property type="match status" value="1"/>
</dbReference>
<evidence type="ECO:0000256" key="4">
    <source>
        <dbReference type="ARBA" id="ARBA00022723"/>
    </source>
</evidence>
<keyword evidence="6 9" id="KW-0408">Iron</keyword>
<comment type="similarity">
    <text evidence="1">Belongs to the catalase family.</text>
</comment>
<dbReference type="PIRSF" id="PIRSF038928">
    <property type="entry name" value="Catalase_clade1-3"/>
    <property type="match status" value="1"/>
</dbReference>
<evidence type="ECO:0000256" key="5">
    <source>
        <dbReference type="ARBA" id="ARBA00023002"/>
    </source>
</evidence>
<evidence type="ECO:0000256" key="9">
    <source>
        <dbReference type="PIRSR" id="PIRSR038928-2"/>
    </source>
</evidence>
<dbReference type="OMA" id="QERMVWH"/>
<evidence type="ECO:0000256" key="2">
    <source>
        <dbReference type="ARBA" id="ARBA00022559"/>
    </source>
</evidence>
<organism evidence="12 13">
    <name type="scientific">Grifola frondosa</name>
    <name type="common">Maitake</name>
    <name type="synonym">Polyporus frondosus</name>
    <dbReference type="NCBI Taxonomy" id="5627"/>
    <lineage>
        <taxon>Eukaryota</taxon>
        <taxon>Fungi</taxon>
        <taxon>Dikarya</taxon>
        <taxon>Basidiomycota</taxon>
        <taxon>Agaricomycotina</taxon>
        <taxon>Agaricomycetes</taxon>
        <taxon>Polyporales</taxon>
        <taxon>Grifolaceae</taxon>
        <taxon>Grifola</taxon>
    </lineage>
</organism>
<evidence type="ECO:0000256" key="8">
    <source>
        <dbReference type="PIRSR" id="PIRSR038928-1"/>
    </source>
</evidence>
<sequence length="576" mass="64902">MSESFSVKQSRAWVAQRHQLYLLSNTASSLLVVASIVTAVYAGWYPGVDAPGLRRDTSPPSSINFQYAVNTGLNLQEQTSELPAPDVSFTTDNGAPYPHPYQYQRIGSNGPLLLQDYHLTELFGAFDRERIPERVVHARGAGAHGYFEVTNADFCKNYTMMDVFSENGLRTPITIRFSTVGGESGSADEARDPRGFAMKFRTRKGILDLVMNNTPVFFIRDPAKFPHFIHTQKRNPATHLKDKDMFWDYLGSNPESLYQVMRLFSDLGTPYGFRHMNGWTGHTYRWVKQDGSWVYVKLFAESMQGIQNFTNADATAIQGSNPDFATQDLYDSIQNGTYPGWTMYAQVLTPDQAQTFKYNVLDLTKDWGFDDVPPTEIGNFYLTQNPVNYFAEIEQAASHPHTWLFSYSDTQRYRLGVNHMQIPVNAPITPVANFERDGRMNINGNQGSRPNYLSTLSQIELPPRPYVDETHQQWTGGAVAALSAVNEVDFDWPRRFWQSLSEQDQQNLISNVVGHLGQAPTVSVRERMASLFAHVYPTLGQAIASGVGVQTTNLTFPDGPTWFNITINTNSSTLFY</sequence>
<keyword evidence="3 9" id="KW-0349">Heme</keyword>
<accession>A0A1C7MHA7</accession>